<gene>
    <name evidence="2" type="ORF">HGH92_03245</name>
</gene>
<dbReference type="RefSeq" id="WP_168869314.1">
    <property type="nucleotide sequence ID" value="NZ_JABAIA010000001.1"/>
</dbReference>
<evidence type="ECO:0000313" key="3">
    <source>
        <dbReference type="Proteomes" id="UP000570474"/>
    </source>
</evidence>
<evidence type="ECO:0000313" key="2">
    <source>
        <dbReference type="EMBL" id="NLR63311.1"/>
    </source>
</evidence>
<accession>A0A847RVE8</accession>
<organism evidence="2 3">
    <name type="scientific">Chitinophaga varians</name>
    <dbReference type="NCBI Taxonomy" id="2202339"/>
    <lineage>
        <taxon>Bacteria</taxon>
        <taxon>Pseudomonadati</taxon>
        <taxon>Bacteroidota</taxon>
        <taxon>Chitinophagia</taxon>
        <taxon>Chitinophagales</taxon>
        <taxon>Chitinophagaceae</taxon>
        <taxon>Chitinophaga</taxon>
    </lineage>
</organism>
<dbReference type="InterPro" id="IPR046020">
    <property type="entry name" value="DUF5977"/>
</dbReference>
<feature type="domain" description="DUF5977" evidence="1">
    <location>
        <begin position="1210"/>
        <end position="1272"/>
    </location>
</feature>
<dbReference type="Proteomes" id="UP000570474">
    <property type="component" value="Unassembled WGS sequence"/>
</dbReference>
<feature type="domain" description="DUF5977" evidence="1">
    <location>
        <begin position="1147"/>
        <end position="1209"/>
    </location>
</feature>
<comment type="caution">
    <text evidence="2">The sequence shown here is derived from an EMBL/GenBank/DDBJ whole genome shotgun (WGS) entry which is preliminary data.</text>
</comment>
<proteinExistence type="predicted"/>
<sequence>MRSYLLLPWLVLLTSYALGQYTPTQLPRVAGTVAPSADVSAMARISEVPVNFYTGIPQITYPVFDFSRGSLNLSISLHYFAGGIKVEEMPTSTGLGWTLNSGGMIARTVNGIPDDYPDKGFMYAPAPATSPGNLLDSFYHDKIDAQLDVFQYSFDGHVGKFYLGKNGSILLAPDSKIKVKVNKAVMADAPASTISSFTITTEDGTTYVFSERELSQISGYGDTAPHINKYYVSAWMLSRAIAPFGTDSIQFTYDSQIKYYTSRNPEIIVTDPLASNRVLQNSAKYTDILLQSKRISRIDLPNNNYVKFIYDTKGRCDFGSDQALRYVEVRDTGLIRGVRLDYQYSTPAGFVSYRPPCTGSEKEKRLVLKQITEYTRGGENPPTIYDYEKDVLLPPRDSRSIDFWGFYNGKTNTTLVPPFRDMTGADRNPDFYFMKAGSLRKIIHPSGGYTFLEYENNDNFTIDKDQRSMPYYGDNEAWINVFKLFSNQVGITWKFDNDADRDYFRNLSRGVVKIKITTEDRTKVLLEQTNFAPNLAAGDRFLSLDLPYNGNYIIQLSYSGFAMEDMDRLNFRFSWTNDVVKDDKKATGGLRIKRQIIYDGISHANDVVTEYRYTNEAGKSSGYNIETPVYYYRTGVTADKFYPADVRMSEPINGLTYTQGSPSGYARVEVINGTPERNTGRTVYEFSSFKDLMDGETIPWFYQNYTDVSQFPYVPKDKADWALGLPQVTTAYGPDGRMISKTVNYYSVSRSNYTGSDFRSIKVGVDREIIQNNVRSNNYVYKDYYPMQGLTQLSSTTQTSYYENGSSYSSQTIYEYDNSNLTLRKVSADYDRSAGLKMVKSLYYPYDYTLAGGIGAMKTAGINVPVATEVWLEGNGGRKLFSYEATDFQVLGGNVIRPLKSYSLYSTKPLDFAEVPAFNPANLARIPAIRETNVYEVYDSKWNISQLRNLQNGAVSSVIYDDITQAVLAKVTNAAISEVAYTSFESSTKGNWTYTGTPDAAVQAATGKNSYQLSRGNITRAALPAGKNYTLSFWARDGAAAVNGGTLKWSEPNTATGWTLYRYLVGGGAAITISGSARIDELRLHPDYSTMLTTCYDPNTGQTITGCDANNKITWNDYDKLYRIKAVRDQDRNIIKWNDYTAIQPLFKNVPLTNTFTRSCYLGEGTSVSYNISGGKYTSYISLDDANDQAQEDMRLNGQQYANTNGICTWYNEIQSGTYAKQCTGGGIGSNVVYTVPARKYSSNISLADANAKALKEIADNGQTKANNEGTCMPAVLYIKFTSSNHTSTSTVDKWSRLTTKTQNLIVNFYSDAACTVPYSVTNYNVDIKTQIDTQEYMDGTYYNNTSNNTQTYSCNGASFVIPAMLEEEYRQYRKYEGNMEVVSDDYTRTGYFYSIVPNARYIIK</sequence>
<dbReference type="Pfam" id="PF19404">
    <property type="entry name" value="DUF5977"/>
    <property type="match status" value="2"/>
</dbReference>
<reference evidence="2 3" key="1">
    <citation type="submission" date="2020-04" db="EMBL/GenBank/DDBJ databases">
        <authorList>
            <person name="Yin C."/>
        </authorList>
    </citation>
    <scope>NUCLEOTIDE SEQUENCE [LARGE SCALE GENOMIC DNA]</scope>
    <source>
        <strain evidence="2 3">Ae27</strain>
    </source>
</reference>
<keyword evidence="3" id="KW-1185">Reference proteome</keyword>
<dbReference type="EMBL" id="JABAIA010000001">
    <property type="protein sequence ID" value="NLR63311.1"/>
    <property type="molecule type" value="Genomic_DNA"/>
</dbReference>
<evidence type="ECO:0000259" key="1">
    <source>
        <dbReference type="Pfam" id="PF19404"/>
    </source>
</evidence>
<name>A0A847RVE8_9BACT</name>
<protein>
    <recommendedName>
        <fullName evidence="1">DUF5977 domain-containing protein</fullName>
    </recommendedName>
</protein>